<evidence type="ECO:0000256" key="2">
    <source>
        <dbReference type="ARBA" id="ARBA00022723"/>
    </source>
</evidence>
<keyword evidence="2" id="KW-0479">Metal-binding</keyword>
<dbReference type="GO" id="GO:0046872">
    <property type="term" value="F:metal ion binding"/>
    <property type="evidence" value="ECO:0007669"/>
    <property type="project" value="UniProtKB-KW"/>
</dbReference>
<dbReference type="CDD" id="cd07938">
    <property type="entry name" value="DRE_TIM_HMGL"/>
    <property type="match status" value="1"/>
</dbReference>
<evidence type="ECO:0000259" key="4">
    <source>
        <dbReference type="PROSITE" id="PS50991"/>
    </source>
</evidence>
<dbReference type="PROSITE" id="PS50991">
    <property type="entry name" value="PYR_CT"/>
    <property type="match status" value="1"/>
</dbReference>
<evidence type="ECO:0000256" key="3">
    <source>
        <dbReference type="ARBA" id="ARBA00023239"/>
    </source>
</evidence>
<gene>
    <name evidence="5" type="ORF">VD17_23390</name>
</gene>
<sequence>MTTITINEVGMRDGLQSLQAIMPTAAKRHWIDTAYAAGVRHMEVASFVPAKLLPQMADAKEVVAHALSYPDLVVSVLAPNLRGCRDALESGAHRIIAPVSVSAAHSLANVRRTPLEMVEELVRMCQLRTELGLQNVQLIAGMSVAFGCTRQGDVPLSDLCELTRHVLEAGCDLVSLGDTTGYANPGQVAITLQAVRAIAGDKLRAAHFHDTRGLALANSLVAVQQGITELDSSLAGLGGCPFAPGASGNTVTEDLVFMLHSMGCDTGIDLAALIASRDVLHAALPDETLYGCIARAGLPLNYTPPASRA</sequence>
<dbReference type="PANTHER" id="PTHR42738:SF7">
    <property type="entry name" value="HYDROXYMETHYLGLUTARYL-COA LYASE"/>
    <property type="match status" value="1"/>
</dbReference>
<dbReference type="Pfam" id="PF00682">
    <property type="entry name" value="HMGL-like"/>
    <property type="match status" value="1"/>
</dbReference>
<dbReference type="EMBL" id="LACH01000055">
    <property type="protein sequence ID" value="KJZ63269.1"/>
    <property type="molecule type" value="Genomic_DNA"/>
</dbReference>
<reference evidence="5 6" key="1">
    <citation type="submission" date="2015-03" db="EMBL/GenBank/DDBJ databases">
        <title>Comparative genomics of Pseudomonas insights into diversity of traits involved in vanlence and defense.</title>
        <authorList>
            <person name="Qin Y."/>
        </authorList>
    </citation>
    <scope>NUCLEOTIDE SEQUENCE [LARGE SCALE GENOMIC DNA]</scope>
    <source>
        <strain evidence="5 6">H24</strain>
    </source>
</reference>
<name>A0A0F4V3H7_PSEFL</name>
<dbReference type="GO" id="GO:0046951">
    <property type="term" value="P:ketone body biosynthetic process"/>
    <property type="evidence" value="ECO:0007669"/>
    <property type="project" value="TreeGrafter"/>
</dbReference>
<protein>
    <submittedName>
        <fullName evidence="5">3-hydroxy-3-methylglutaryl-CoA lyase</fullName>
    </submittedName>
</protein>
<dbReference type="GO" id="GO:0004419">
    <property type="term" value="F:hydroxymethylglutaryl-CoA lyase activity"/>
    <property type="evidence" value="ECO:0007669"/>
    <property type="project" value="TreeGrafter"/>
</dbReference>
<dbReference type="InterPro" id="IPR000891">
    <property type="entry name" value="PYR_CT"/>
</dbReference>
<dbReference type="Proteomes" id="UP000033400">
    <property type="component" value="Unassembled WGS sequence"/>
</dbReference>
<dbReference type="AlphaFoldDB" id="A0A0F4V3H7"/>
<dbReference type="SUPFAM" id="SSF51569">
    <property type="entry name" value="Aldolase"/>
    <property type="match status" value="1"/>
</dbReference>
<dbReference type="PANTHER" id="PTHR42738">
    <property type="entry name" value="HYDROXYMETHYLGLUTARYL-COA LYASE"/>
    <property type="match status" value="1"/>
</dbReference>
<dbReference type="GO" id="GO:0006552">
    <property type="term" value="P:L-leucine catabolic process"/>
    <property type="evidence" value="ECO:0007669"/>
    <property type="project" value="TreeGrafter"/>
</dbReference>
<dbReference type="InterPro" id="IPR043594">
    <property type="entry name" value="HMGL"/>
</dbReference>
<dbReference type="RefSeq" id="WP_046055873.1">
    <property type="nucleotide sequence ID" value="NZ_LACH01000055.1"/>
</dbReference>
<feature type="domain" description="Pyruvate carboxyltransferase" evidence="4">
    <location>
        <begin position="4"/>
        <end position="274"/>
    </location>
</feature>
<keyword evidence="3 5" id="KW-0456">Lyase</keyword>
<evidence type="ECO:0000256" key="1">
    <source>
        <dbReference type="ARBA" id="ARBA00009405"/>
    </source>
</evidence>
<comment type="caution">
    <text evidence="5">The sequence shown here is derived from an EMBL/GenBank/DDBJ whole genome shotgun (WGS) entry which is preliminary data.</text>
</comment>
<organism evidence="5 6">
    <name type="scientific">Pseudomonas fluorescens</name>
    <dbReference type="NCBI Taxonomy" id="294"/>
    <lineage>
        <taxon>Bacteria</taxon>
        <taxon>Pseudomonadati</taxon>
        <taxon>Pseudomonadota</taxon>
        <taxon>Gammaproteobacteria</taxon>
        <taxon>Pseudomonadales</taxon>
        <taxon>Pseudomonadaceae</taxon>
        <taxon>Pseudomonas</taxon>
    </lineage>
</organism>
<evidence type="ECO:0000313" key="6">
    <source>
        <dbReference type="Proteomes" id="UP000033400"/>
    </source>
</evidence>
<dbReference type="InterPro" id="IPR013785">
    <property type="entry name" value="Aldolase_TIM"/>
</dbReference>
<dbReference type="PATRIC" id="fig|294.133.peg.4520"/>
<dbReference type="NCBIfam" id="NF004283">
    <property type="entry name" value="PRK05692.1"/>
    <property type="match status" value="1"/>
</dbReference>
<dbReference type="Gene3D" id="3.20.20.70">
    <property type="entry name" value="Aldolase class I"/>
    <property type="match status" value="1"/>
</dbReference>
<evidence type="ECO:0000313" key="5">
    <source>
        <dbReference type="EMBL" id="KJZ63269.1"/>
    </source>
</evidence>
<accession>A0A0F4V3H7</accession>
<comment type="similarity">
    <text evidence="1">Belongs to the HMG-CoA lyase family.</text>
</comment>
<proteinExistence type="inferred from homology"/>
<dbReference type="OrthoDB" id="9784013at2"/>